<organism evidence="10 11">
    <name type="scientific">Cristinia sonorae</name>
    <dbReference type="NCBI Taxonomy" id="1940300"/>
    <lineage>
        <taxon>Eukaryota</taxon>
        <taxon>Fungi</taxon>
        <taxon>Dikarya</taxon>
        <taxon>Basidiomycota</taxon>
        <taxon>Agaricomycotina</taxon>
        <taxon>Agaricomycetes</taxon>
        <taxon>Agaricomycetidae</taxon>
        <taxon>Agaricales</taxon>
        <taxon>Pleurotineae</taxon>
        <taxon>Stephanosporaceae</taxon>
        <taxon>Cristinia</taxon>
    </lineage>
</organism>
<feature type="signal peptide" evidence="7">
    <location>
        <begin position="1"/>
        <end position="24"/>
    </location>
</feature>
<gene>
    <name evidence="10" type="ORF">BXZ70DRAFT_901738</name>
</gene>
<dbReference type="PIRSF" id="PIRSF000137">
    <property type="entry name" value="Alcohol_oxidase"/>
    <property type="match status" value="1"/>
</dbReference>
<dbReference type="AlphaFoldDB" id="A0A8K0UES6"/>
<keyword evidence="4 6" id="KW-0274">FAD</keyword>
<evidence type="ECO:0000256" key="5">
    <source>
        <dbReference type="PIRSR" id="PIRSR000137-1"/>
    </source>
</evidence>
<dbReference type="GO" id="GO:0016614">
    <property type="term" value="F:oxidoreductase activity, acting on CH-OH group of donors"/>
    <property type="evidence" value="ECO:0007669"/>
    <property type="project" value="InterPro"/>
</dbReference>
<feature type="active site" description="Proton acceptor" evidence="5">
    <location>
        <position position="577"/>
    </location>
</feature>
<dbReference type="PANTHER" id="PTHR11552">
    <property type="entry name" value="GLUCOSE-METHANOL-CHOLINE GMC OXIDOREDUCTASE"/>
    <property type="match status" value="1"/>
</dbReference>
<dbReference type="Gene3D" id="3.30.560.10">
    <property type="entry name" value="Glucose Oxidase, domain 3"/>
    <property type="match status" value="1"/>
</dbReference>
<evidence type="ECO:0000256" key="1">
    <source>
        <dbReference type="ARBA" id="ARBA00001974"/>
    </source>
</evidence>
<dbReference type="InterPro" id="IPR036188">
    <property type="entry name" value="FAD/NAD-bd_sf"/>
</dbReference>
<dbReference type="InterPro" id="IPR000172">
    <property type="entry name" value="GMC_OxRdtase_N"/>
</dbReference>
<comment type="similarity">
    <text evidence="2">Belongs to the GMC oxidoreductase family.</text>
</comment>
<feature type="domain" description="Glucose-methanol-choline oxidoreductase C-terminal" evidence="9">
    <location>
        <begin position="453"/>
        <end position="586"/>
    </location>
</feature>
<dbReference type="Gene3D" id="3.50.50.60">
    <property type="entry name" value="FAD/NAD(P)-binding domain"/>
    <property type="match status" value="1"/>
</dbReference>
<comment type="caution">
    <text evidence="10">The sequence shown here is derived from an EMBL/GenBank/DDBJ whole genome shotgun (WGS) entry which is preliminary data.</text>
</comment>
<proteinExistence type="inferred from homology"/>
<evidence type="ECO:0000256" key="7">
    <source>
        <dbReference type="SAM" id="SignalP"/>
    </source>
</evidence>
<evidence type="ECO:0000256" key="2">
    <source>
        <dbReference type="ARBA" id="ARBA00010790"/>
    </source>
</evidence>
<protein>
    <submittedName>
        <fullName evidence="10">Aryl-alcohol-oxidase from pleurotus Eryingii</fullName>
    </submittedName>
</protein>
<dbReference type="Pfam" id="PF00732">
    <property type="entry name" value="GMC_oxred_N"/>
    <property type="match status" value="1"/>
</dbReference>
<evidence type="ECO:0000256" key="3">
    <source>
        <dbReference type="ARBA" id="ARBA00022630"/>
    </source>
</evidence>
<dbReference type="SUPFAM" id="SSF51905">
    <property type="entry name" value="FAD/NAD(P)-binding domain"/>
    <property type="match status" value="1"/>
</dbReference>
<dbReference type="EMBL" id="JAEVFJ010000057">
    <property type="protein sequence ID" value="KAH8079083.1"/>
    <property type="molecule type" value="Genomic_DNA"/>
</dbReference>
<evidence type="ECO:0000259" key="8">
    <source>
        <dbReference type="Pfam" id="PF00732"/>
    </source>
</evidence>
<dbReference type="InterPro" id="IPR012132">
    <property type="entry name" value="GMC_OxRdtase"/>
</dbReference>
<keyword evidence="11" id="KW-1185">Reference proteome</keyword>
<dbReference type="GO" id="GO:0050660">
    <property type="term" value="F:flavin adenine dinucleotide binding"/>
    <property type="evidence" value="ECO:0007669"/>
    <property type="project" value="InterPro"/>
</dbReference>
<reference evidence="10" key="1">
    <citation type="journal article" date="2021" name="New Phytol.">
        <title>Evolutionary innovations through gain and loss of genes in the ectomycorrhizal Boletales.</title>
        <authorList>
            <person name="Wu G."/>
            <person name="Miyauchi S."/>
            <person name="Morin E."/>
            <person name="Kuo A."/>
            <person name="Drula E."/>
            <person name="Varga T."/>
            <person name="Kohler A."/>
            <person name="Feng B."/>
            <person name="Cao Y."/>
            <person name="Lipzen A."/>
            <person name="Daum C."/>
            <person name="Hundley H."/>
            <person name="Pangilinan J."/>
            <person name="Johnson J."/>
            <person name="Barry K."/>
            <person name="LaButti K."/>
            <person name="Ng V."/>
            <person name="Ahrendt S."/>
            <person name="Min B."/>
            <person name="Choi I.G."/>
            <person name="Park H."/>
            <person name="Plett J.M."/>
            <person name="Magnuson J."/>
            <person name="Spatafora J.W."/>
            <person name="Nagy L.G."/>
            <person name="Henrissat B."/>
            <person name="Grigoriev I.V."/>
            <person name="Yang Z.L."/>
            <person name="Xu J."/>
            <person name="Martin F.M."/>
        </authorList>
    </citation>
    <scope>NUCLEOTIDE SEQUENCE</scope>
    <source>
        <strain evidence="10">KKN 215</strain>
    </source>
</reference>
<sequence length="600" mass="63888">MAAKLTFLTFLLGFVAVFPLASLAKVLTCISQVKKQYDFVIVGGGTAGSVLANRLSENVNIKVLVVEAGDNNVGNVNLQIPFLGVALPGTSVDWNYTTTPQAGFNGRSISYARGFVLGGSSSINLLSYHRGSDDIWNRWADISGDQGWNWKSIEKYYMKSSRLVPPADGRDVRSYVDPRDHGNGPIQVSVPGFPLPIDDIVLTSAKRLGGRFAFNDDFNGGNFLGIGYMQSTVGKGERSSGATAYLNPVFDRCNLDVLVNTRVTKLINTAPPHGGLPALNKVELAQSSKGPRVQVLATKEVILAAGVIGTPQILQLSGIGNKNALKSLGIPSVVDLPEVGENLADHPLLANYFKVQSNGTWDDVLRNGDVFGQTMGRWQAERQGLFVDSPGNTVGFFKVPSGSPALKGIQDPSSGSKSPHTELIFVDGFAQFGSVAQPAEGNFVTVLSAVVSPTSRGSVKIASTDPFASPLINPNFFATNFDILAMVQSVNDALSFMAAPLWQQLFKPAPFGDLAAAKTDAAKANFARLRSVNVNHPVGTAKMSAKGGVVDAKLKVKGVDGLRVVDASIFPVIPECHPQALVYVIAERAADLIKAQYKIL</sequence>
<feature type="binding site" evidence="6">
    <location>
        <position position="263"/>
    </location>
    <ligand>
        <name>FAD</name>
        <dbReference type="ChEBI" id="CHEBI:57692"/>
    </ligand>
</feature>
<dbReference type="SUPFAM" id="SSF54373">
    <property type="entry name" value="FAD-linked reductases, C-terminal domain"/>
    <property type="match status" value="1"/>
</dbReference>
<dbReference type="OrthoDB" id="269227at2759"/>
<keyword evidence="7" id="KW-0732">Signal</keyword>
<feature type="active site" description="Proton donor" evidence="5">
    <location>
        <position position="536"/>
    </location>
</feature>
<dbReference type="PANTHER" id="PTHR11552:SF147">
    <property type="entry name" value="CHOLINE DEHYDROGENASE, MITOCHONDRIAL"/>
    <property type="match status" value="1"/>
</dbReference>
<name>A0A8K0UES6_9AGAR</name>
<feature type="chain" id="PRO_5035480390" evidence="7">
    <location>
        <begin position="25"/>
        <end position="600"/>
    </location>
</feature>
<evidence type="ECO:0000259" key="9">
    <source>
        <dbReference type="Pfam" id="PF05199"/>
    </source>
</evidence>
<dbReference type="InterPro" id="IPR007867">
    <property type="entry name" value="GMC_OxRtase_C"/>
</dbReference>
<evidence type="ECO:0000313" key="11">
    <source>
        <dbReference type="Proteomes" id="UP000813824"/>
    </source>
</evidence>
<dbReference type="Proteomes" id="UP000813824">
    <property type="component" value="Unassembled WGS sequence"/>
</dbReference>
<feature type="domain" description="Glucose-methanol-choline oxidoreductase N-terminal" evidence="8">
    <location>
        <begin position="37"/>
        <end position="347"/>
    </location>
</feature>
<comment type="cofactor">
    <cofactor evidence="1 6">
        <name>FAD</name>
        <dbReference type="ChEBI" id="CHEBI:57692"/>
    </cofactor>
</comment>
<feature type="binding site" evidence="6">
    <location>
        <position position="116"/>
    </location>
    <ligand>
        <name>FAD</name>
        <dbReference type="ChEBI" id="CHEBI:57692"/>
    </ligand>
</feature>
<evidence type="ECO:0000256" key="6">
    <source>
        <dbReference type="PIRSR" id="PIRSR000137-2"/>
    </source>
</evidence>
<dbReference type="Pfam" id="PF05199">
    <property type="entry name" value="GMC_oxred_C"/>
    <property type="match status" value="1"/>
</dbReference>
<evidence type="ECO:0000256" key="4">
    <source>
        <dbReference type="ARBA" id="ARBA00022827"/>
    </source>
</evidence>
<keyword evidence="3" id="KW-0285">Flavoprotein</keyword>
<accession>A0A8K0UES6</accession>
<feature type="binding site" evidence="6">
    <location>
        <begin position="578"/>
        <end position="579"/>
    </location>
    <ligand>
        <name>FAD</name>
        <dbReference type="ChEBI" id="CHEBI:57692"/>
    </ligand>
</feature>
<evidence type="ECO:0000313" key="10">
    <source>
        <dbReference type="EMBL" id="KAH8079083.1"/>
    </source>
</evidence>